<comment type="catalytic activity">
    <reaction evidence="9 12">
        <text>D-alanine + 2-oxoglutarate = D-glutamate + pyruvate</text>
        <dbReference type="Rhea" id="RHEA:15869"/>
        <dbReference type="ChEBI" id="CHEBI:15361"/>
        <dbReference type="ChEBI" id="CHEBI:16810"/>
        <dbReference type="ChEBI" id="CHEBI:29986"/>
        <dbReference type="ChEBI" id="CHEBI:57416"/>
        <dbReference type="EC" id="2.6.1.21"/>
    </reaction>
</comment>
<evidence type="ECO:0000256" key="3">
    <source>
        <dbReference type="ARBA" id="ARBA00011738"/>
    </source>
</evidence>
<dbReference type="GO" id="GO:0008652">
    <property type="term" value="P:amino acid biosynthetic process"/>
    <property type="evidence" value="ECO:0007669"/>
    <property type="project" value="UniProtKB-ARBA"/>
</dbReference>
<evidence type="ECO:0000313" key="14">
    <source>
        <dbReference type="Proteomes" id="UP000179524"/>
    </source>
</evidence>
<keyword evidence="8 11" id="KW-0663">Pyridoxal phosphate</keyword>
<dbReference type="Gene3D" id="3.30.470.10">
    <property type="match status" value="1"/>
</dbReference>
<dbReference type="SUPFAM" id="SSF56752">
    <property type="entry name" value="D-aminoacid aminotransferase-like PLP-dependent enzymes"/>
    <property type="match status" value="1"/>
</dbReference>
<evidence type="ECO:0000256" key="10">
    <source>
        <dbReference type="RuleBase" id="RU004106"/>
    </source>
</evidence>
<dbReference type="PANTHER" id="PTHR42743">
    <property type="entry name" value="AMINO-ACID AMINOTRANSFERASE"/>
    <property type="match status" value="1"/>
</dbReference>
<comment type="caution">
    <text evidence="13">The sequence shown here is derived from an EMBL/GenBank/DDBJ whole genome shotgun (WGS) entry which is preliminary data.</text>
</comment>
<dbReference type="GO" id="GO:0046394">
    <property type="term" value="P:carboxylic acid biosynthetic process"/>
    <property type="evidence" value="ECO:0007669"/>
    <property type="project" value="UniProtKB-ARBA"/>
</dbReference>
<sequence>MSYVLLNDQIMERENVKIDMEDRGYNFGDGIYEVIPIYNSKLFTLDEHLERFKDSARKLEIKLPYDKNKLEKLLHQLKDANKIVNGIIYVQMTRGVSPRSHLYERDLNGIITGFSREMSFPKRTKQEGIHVFVTEDIRWLRCDIKTINLLGNTMIKRNAFDKQCQEGVMHRNGNITEGSSSNIFIVKNRTLYTHPVTNLILNGITRQLVIQLARENNIQVIEEAISLQQLKGADEAFITSTTQEITPIRNAIGDVDATFQIGEITKTLQQSFNKYVEIHCK</sequence>
<evidence type="ECO:0000256" key="6">
    <source>
        <dbReference type="ARBA" id="ARBA00022576"/>
    </source>
</evidence>
<comment type="function">
    <text evidence="12">Acts on the D-isomers of alanine, leucine, aspartate, glutamate, aminobutyrate, norvaline and asparagine. The enzyme transfers an amino group from a substrate D-amino acid to the pyridoxal phosphate cofactor to form pyridoxamine and an alpha-keto acid in the first half-reaction.</text>
</comment>
<keyword evidence="6" id="KW-0032">Aminotransferase</keyword>
<dbReference type="RefSeq" id="WP_071308416.1">
    <property type="nucleotide sequence ID" value="NZ_MLQR01000002.1"/>
</dbReference>
<name>A0A1S2LZF7_9BACI</name>
<evidence type="ECO:0000256" key="1">
    <source>
        <dbReference type="ARBA" id="ARBA00001933"/>
    </source>
</evidence>
<dbReference type="Gene3D" id="3.20.10.10">
    <property type="entry name" value="D-amino Acid Aminotransferase, subunit A, domain 2"/>
    <property type="match status" value="1"/>
</dbReference>
<dbReference type="Pfam" id="PF01063">
    <property type="entry name" value="Aminotran_4"/>
    <property type="match status" value="1"/>
</dbReference>
<dbReference type="NCBIfam" id="TIGR01121">
    <property type="entry name" value="D_amino_aminoT"/>
    <property type="match status" value="1"/>
</dbReference>
<dbReference type="InterPro" id="IPR050571">
    <property type="entry name" value="Class-IV_PLP-Dep_Aminotrnsfr"/>
</dbReference>
<comment type="similarity">
    <text evidence="2 10">Belongs to the class-IV pyridoxal-phosphate-dependent aminotransferase family.</text>
</comment>
<evidence type="ECO:0000256" key="12">
    <source>
        <dbReference type="RuleBase" id="RU004520"/>
    </source>
</evidence>
<dbReference type="PROSITE" id="PS00770">
    <property type="entry name" value="AA_TRANSFER_CLASS_4"/>
    <property type="match status" value="1"/>
</dbReference>
<keyword evidence="7" id="KW-0808">Transferase</keyword>
<keyword evidence="14" id="KW-1185">Reference proteome</keyword>
<dbReference type="GO" id="GO:0047810">
    <property type="term" value="F:D-alanine-2-oxoglutarate aminotransferase activity"/>
    <property type="evidence" value="ECO:0007669"/>
    <property type="project" value="UniProtKB-EC"/>
</dbReference>
<dbReference type="FunFam" id="3.20.10.10:FF:000002">
    <property type="entry name" value="D-alanine aminotransferase"/>
    <property type="match status" value="1"/>
</dbReference>
<evidence type="ECO:0000256" key="9">
    <source>
        <dbReference type="ARBA" id="ARBA00047911"/>
    </source>
</evidence>
<comment type="subunit">
    <text evidence="3">Homodimer.</text>
</comment>
<dbReference type="InterPro" id="IPR036038">
    <property type="entry name" value="Aminotransferase-like"/>
</dbReference>
<evidence type="ECO:0000256" key="7">
    <source>
        <dbReference type="ARBA" id="ARBA00022679"/>
    </source>
</evidence>
<evidence type="ECO:0000256" key="8">
    <source>
        <dbReference type="ARBA" id="ARBA00022898"/>
    </source>
</evidence>
<dbReference type="GO" id="GO:0046416">
    <property type="term" value="P:D-amino acid metabolic process"/>
    <property type="evidence" value="ECO:0007669"/>
    <property type="project" value="InterPro"/>
</dbReference>
<dbReference type="EC" id="2.6.1.21" evidence="4 12"/>
<dbReference type="CDD" id="cd01558">
    <property type="entry name" value="D-AAT_like"/>
    <property type="match status" value="1"/>
</dbReference>
<dbReference type="AlphaFoldDB" id="A0A1S2LZF7"/>
<evidence type="ECO:0000256" key="4">
    <source>
        <dbReference type="ARBA" id="ARBA00012874"/>
    </source>
</evidence>
<organism evidence="13 14">
    <name type="scientific">Anaerobacillus alkalilacustris</name>
    <dbReference type="NCBI Taxonomy" id="393763"/>
    <lineage>
        <taxon>Bacteria</taxon>
        <taxon>Bacillati</taxon>
        <taxon>Bacillota</taxon>
        <taxon>Bacilli</taxon>
        <taxon>Bacillales</taxon>
        <taxon>Bacillaceae</taxon>
        <taxon>Anaerobacillus</taxon>
    </lineage>
</organism>
<dbReference type="InterPro" id="IPR001544">
    <property type="entry name" value="Aminotrans_IV"/>
</dbReference>
<proteinExistence type="inferred from homology"/>
<dbReference type="GO" id="GO:0030170">
    <property type="term" value="F:pyridoxal phosphate binding"/>
    <property type="evidence" value="ECO:0007669"/>
    <property type="project" value="InterPro"/>
</dbReference>
<dbReference type="GO" id="GO:0005829">
    <property type="term" value="C:cytosol"/>
    <property type="evidence" value="ECO:0007669"/>
    <property type="project" value="TreeGrafter"/>
</dbReference>
<comment type="cofactor">
    <cofactor evidence="1 11">
        <name>pyridoxal 5'-phosphate</name>
        <dbReference type="ChEBI" id="CHEBI:597326"/>
    </cofactor>
</comment>
<reference evidence="13 14" key="1">
    <citation type="submission" date="2016-10" db="EMBL/GenBank/DDBJ databases">
        <title>Draft genome sequences of four alkaliphilic bacteria belonging to the Anaerobacillus genus.</title>
        <authorList>
            <person name="Bassil N.M."/>
            <person name="Lloyd J.R."/>
        </authorList>
    </citation>
    <scope>NUCLEOTIDE SEQUENCE [LARGE SCALE GENOMIC DNA]</scope>
    <source>
        <strain evidence="13 14">DSM 18345</strain>
    </source>
</reference>
<gene>
    <name evidence="13" type="ORF">BKP37_04130</name>
</gene>
<evidence type="ECO:0000256" key="5">
    <source>
        <dbReference type="ARBA" id="ARBA00021779"/>
    </source>
</evidence>
<evidence type="ECO:0000313" key="13">
    <source>
        <dbReference type="EMBL" id="OIJ16855.1"/>
    </source>
</evidence>
<dbReference type="EMBL" id="MLQR01000002">
    <property type="protein sequence ID" value="OIJ16855.1"/>
    <property type="molecule type" value="Genomic_DNA"/>
</dbReference>
<dbReference type="Proteomes" id="UP000179524">
    <property type="component" value="Unassembled WGS sequence"/>
</dbReference>
<dbReference type="InterPro" id="IPR043131">
    <property type="entry name" value="BCAT-like_N"/>
</dbReference>
<dbReference type="InterPro" id="IPR018300">
    <property type="entry name" value="Aminotrans_IV_CS"/>
</dbReference>
<evidence type="ECO:0000256" key="2">
    <source>
        <dbReference type="ARBA" id="ARBA00009320"/>
    </source>
</evidence>
<dbReference type="InterPro" id="IPR043132">
    <property type="entry name" value="BCAT-like_C"/>
</dbReference>
<evidence type="ECO:0000256" key="11">
    <source>
        <dbReference type="RuleBase" id="RU004516"/>
    </source>
</evidence>
<dbReference type="PANTHER" id="PTHR42743:SF10">
    <property type="entry name" value="D-ALANINE AMINOTRANSFERASE"/>
    <property type="match status" value="1"/>
</dbReference>
<accession>A0A1S2LZF7</accession>
<dbReference type="OrthoDB" id="9805628at2"/>
<protein>
    <recommendedName>
        <fullName evidence="5 12">D-alanine aminotransferase</fullName>
        <ecNumber evidence="4 12">2.6.1.21</ecNumber>
    </recommendedName>
</protein>
<dbReference type="InterPro" id="IPR005784">
    <property type="entry name" value="D_amino_transT"/>
</dbReference>